<evidence type="ECO:0000256" key="14">
    <source>
        <dbReference type="SAM" id="MobiDB-lite"/>
    </source>
</evidence>
<evidence type="ECO:0000256" key="7">
    <source>
        <dbReference type="ARBA" id="ARBA00022729"/>
    </source>
</evidence>
<dbReference type="EMBL" id="LAEV01000932">
    <property type="protein sequence ID" value="KKA29225.1"/>
    <property type="molecule type" value="Genomic_DNA"/>
</dbReference>
<name>A0A0F4ZG91_9PEZI</name>
<keyword evidence="11" id="KW-0325">Glycoprotein</keyword>
<protein>
    <recommendedName>
        <fullName evidence="18">Nuclear fusion protein KAR5</fullName>
    </recommendedName>
</protein>
<dbReference type="PANTHER" id="PTHR28012:SF1">
    <property type="entry name" value="NUCLEAR FUSION PROTEIN KAR5"/>
    <property type="match status" value="1"/>
</dbReference>
<evidence type="ECO:0000256" key="3">
    <source>
        <dbReference type="ARBA" id="ARBA00004586"/>
    </source>
</evidence>
<keyword evidence="6" id="KW-0812">Transmembrane</keyword>
<evidence type="ECO:0000256" key="4">
    <source>
        <dbReference type="ARBA" id="ARBA00010473"/>
    </source>
</evidence>
<evidence type="ECO:0000256" key="12">
    <source>
        <dbReference type="ARBA" id="ARBA00023242"/>
    </source>
</evidence>
<dbReference type="Proteomes" id="UP000033483">
    <property type="component" value="Unassembled WGS sequence"/>
</dbReference>
<keyword evidence="12" id="KW-0539">Nucleus</keyword>
<gene>
    <name evidence="16" type="ORF">TD95_000945</name>
</gene>
<evidence type="ECO:0000256" key="9">
    <source>
        <dbReference type="ARBA" id="ARBA00022989"/>
    </source>
</evidence>
<dbReference type="GO" id="GO:0000742">
    <property type="term" value="P:karyogamy involved in conjugation with cellular fusion"/>
    <property type="evidence" value="ECO:0007669"/>
    <property type="project" value="InterPro"/>
</dbReference>
<feature type="compositionally biased region" description="Basic and acidic residues" evidence="14">
    <location>
        <begin position="482"/>
        <end position="493"/>
    </location>
</feature>
<dbReference type="PANTHER" id="PTHR28012">
    <property type="entry name" value="NUCLEAR FUSION PROTEIN KAR5"/>
    <property type="match status" value="1"/>
</dbReference>
<comment type="subcellular location">
    <subcellularLocation>
        <location evidence="3">Endoplasmic reticulum membrane</location>
    </subcellularLocation>
    <subcellularLocation>
        <location evidence="2">Nucleus membrane</location>
    </subcellularLocation>
</comment>
<dbReference type="OrthoDB" id="5311848at2759"/>
<evidence type="ECO:0000256" key="5">
    <source>
        <dbReference type="ARBA" id="ARBA00022459"/>
    </source>
</evidence>
<keyword evidence="17" id="KW-1185">Reference proteome</keyword>
<dbReference type="GO" id="GO:0005789">
    <property type="term" value="C:endoplasmic reticulum membrane"/>
    <property type="evidence" value="ECO:0007669"/>
    <property type="project" value="UniProtKB-SubCell"/>
</dbReference>
<evidence type="ECO:0000256" key="10">
    <source>
        <dbReference type="ARBA" id="ARBA00023136"/>
    </source>
</evidence>
<dbReference type="GO" id="GO:0031965">
    <property type="term" value="C:nuclear membrane"/>
    <property type="evidence" value="ECO:0007669"/>
    <property type="project" value="UniProtKB-SubCell"/>
</dbReference>
<dbReference type="AlphaFoldDB" id="A0A0F4ZG91"/>
<feature type="signal peptide" evidence="15">
    <location>
        <begin position="1"/>
        <end position="20"/>
    </location>
</feature>
<evidence type="ECO:0000256" key="1">
    <source>
        <dbReference type="ARBA" id="ARBA00003389"/>
    </source>
</evidence>
<comment type="similarity">
    <text evidence="4">Belongs to the KAR5 family.</text>
</comment>
<evidence type="ECO:0000256" key="2">
    <source>
        <dbReference type="ARBA" id="ARBA00004126"/>
    </source>
</evidence>
<feature type="chain" id="PRO_5002482797" description="Nuclear fusion protein KAR5" evidence="15">
    <location>
        <begin position="21"/>
        <end position="493"/>
    </location>
</feature>
<feature type="coiled-coil region" evidence="13">
    <location>
        <begin position="277"/>
        <end position="311"/>
    </location>
</feature>
<organism evidence="16 17">
    <name type="scientific">Thielaviopsis punctulata</name>
    <dbReference type="NCBI Taxonomy" id="72032"/>
    <lineage>
        <taxon>Eukaryota</taxon>
        <taxon>Fungi</taxon>
        <taxon>Dikarya</taxon>
        <taxon>Ascomycota</taxon>
        <taxon>Pezizomycotina</taxon>
        <taxon>Sordariomycetes</taxon>
        <taxon>Hypocreomycetidae</taxon>
        <taxon>Microascales</taxon>
        <taxon>Ceratocystidaceae</taxon>
        <taxon>Thielaviopsis</taxon>
    </lineage>
</organism>
<keyword evidence="9" id="KW-1133">Transmembrane helix</keyword>
<proteinExistence type="inferred from homology"/>
<keyword evidence="5" id="KW-0415">Karyogamy</keyword>
<keyword evidence="7 15" id="KW-0732">Signal</keyword>
<keyword evidence="13" id="KW-0175">Coiled coil</keyword>
<comment type="function">
    <text evidence="1">Required for nuclear membrane fusion during karyogamy.</text>
</comment>
<evidence type="ECO:0000256" key="8">
    <source>
        <dbReference type="ARBA" id="ARBA00022824"/>
    </source>
</evidence>
<keyword evidence="10" id="KW-0472">Membrane</keyword>
<keyword evidence="8" id="KW-0256">Endoplasmic reticulum</keyword>
<sequence>MASCFWVALLLIYVAQAVDATPWSWRAAQQSVNTPTEYQHAIDQTPQIFTAALEDLQSLESQPLCHRTAALFLIDDCQILNGKDEASVLTDAGPQIRDFVDSYAASLAICDLERGSFVIPPACDKFREAELAKAATTHGRHRIHATAAEIGACLTGLSKLDSTWNTWVSYRHKALRFCEVARRENEKDVAWEKLEKLEQTISSKITDDIQRSSAGLTEILEQAAAIQQFFVSLENQTHRQMKDVVEQGTKAVLHMSSHAKDGVATVDALLEPSLNLAMQLAQQIHRSSNRIAEVEKRQEALEEGMKRLVAVTTDLAVQNNAQIAGLANASRHTSQIVESLENAALAVSTLQEVSLALSRDAYQSDSRRGLFNMWPLAICPSAILILGSYGLQPSMVRNLGLLALGEVLGGAIWVAQTGTNGKKQRFESMLAEMLGNKSDWAKASNDKSENVPTLVSEELRVRKRRAHQDTGAKPVKDGQYQEQKETSEKGDES</sequence>
<evidence type="ECO:0008006" key="18">
    <source>
        <dbReference type="Google" id="ProtNLM"/>
    </source>
</evidence>
<evidence type="ECO:0000256" key="13">
    <source>
        <dbReference type="SAM" id="Coils"/>
    </source>
</evidence>
<evidence type="ECO:0000256" key="11">
    <source>
        <dbReference type="ARBA" id="ARBA00023180"/>
    </source>
</evidence>
<evidence type="ECO:0000313" key="16">
    <source>
        <dbReference type="EMBL" id="KKA29225.1"/>
    </source>
</evidence>
<comment type="caution">
    <text evidence="16">The sequence shown here is derived from an EMBL/GenBank/DDBJ whole genome shotgun (WGS) entry which is preliminary data.</text>
</comment>
<evidence type="ECO:0000256" key="15">
    <source>
        <dbReference type="SAM" id="SignalP"/>
    </source>
</evidence>
<accession>A0A0F4ZG91</accession>
<feature type="region of interest" description="Disordered" evidence="14">
    <location>
        <begin position="441"/>
        <end position="493"/>
    </location>
</feature>
<feature type="compositionally biased region" description="Basic and acidic residues" evidence="14">
    <location>
        <begin position="467"/>
        <end position="476"/>
    </location>
</feature>
<reference evidence="16 17" key="1">
    <citation type="submission" date="2015-03" db="EMBL/GenBank/DDBJ databases">
        <authorList>
            <person name="Radwan O."/>
            <person name="Al-Naeli F.A."/>
            <person name="Rendon G.A."/>
            <person name="Fields C."/>
        </authorList>
    </citation>
    <scope>NUCLEOTIDE SEQUENCE [LARGE SCALE GENOMIC DNA]</scope>
    <source>
        <strain evidence="16">CR-DP1</strain>
    </source>
</reference>
<evidence type="ECO:0000313" key="17">
    <source>
        <dbReference type="Proteomes" id="UP000033483"/>
    </source>
</evidence>
<dbReference type="GO" id="GO:0048288">
    <property type="term" value="P:nuclear membrane fusion involved in karyogamy"/>
    <property type="evidence" value="ECO:0007669"/>
    <property type="project" value="InterPro"/>
</dbReference>
<dbReference type="InterPro" id="IPR007292">
    <property type="entry name" value="Nuclear_fusion_Kar5"/>
</dbReference>
<evidence type="ECO:0000256" key="6">
    <source>
        <dbReference type="ARBA" id="ARBA00022692"/>
    </source>
</evidence>